<feature type="transmembrane region" description="Helical" evidence="5">
    <location>
        <begin position="275"/>
        <end position="296"/>
    </location>
</feature>
<comment type="subcellular location">
    <subcellularLocation>
        <location evidence="1">Membrane</location>
        <topology evidence="1">Multi-pass membrane protein</topology>
    </subcellularLocation>
</comment>
<sequence>MEQQHLERESEGEFRKALGLFDSVMIVAGVMVGSGIFIVSAEITRQVGSAGWLMVAWLITGVLTIAGALSYGELAAMMPSAGGMYVYLREAFSPIFGFLYGWTLVTVIQTGTIAAVAIAFARFSGAIFPAISEKQYLIAPIHLGSSYALSLSTAQALALVIILLIALINSYGVEWGKLIQNVFTVAKLTGIVALLGLAAYAFLRNPQIFHANFARAWTPIHVTAIGSTEIATAWGMLVALCVSQTGSLFSADSWHDITFVAGEVRNPKKNLPLSLAIGTSLVIGLYLLCNLCYLAVLPVEGIQAAPQDRVATLVVDTVLPGIGKLAMSLLIMVSTFGTVNALTLAGGRAYYAMAQDGLFFRRAGVLNRARVPGWALGLQCLWSLLLVLPRTYNAATGEYGNLYSNLLDYVISAALLFYILTVVGLFRLRVTKPDAVRPYRCWGYPWLPAMYLVGAAIVLVVLFCYRTSTTWPGLIIILSGIPVYALLRRNAARRSIDEVAAG</sequence>
<dbReference type="PANTHER" id="PTHR11785:SF512">
    <property type="entry name" value="SOBREMESA, ISOFORM B"/>
    <property type="match status" value="1"/>
</dbReference>
<evidence type="ECO:0000256" key="5">
    <source>
        <dbReference type="SAM" id="Phobius"/>
    </source>
</evidence>
<evidence type="ECO:0000313" key="6">
    <source>
        <dbReference type="EMBL" id="QEE27548.1"/>
    </source>
</evidence>
<dbReference type="OrthoDB" id="3181223at2"/>
<dbReference type="InterPro" id="IPR002293">
    <property type="entry name" value="AA/rel_permease1"/>
</dbReference>
<dbReference type="InterPro" id="IPR050598">
    <property type="entry name" value="AminoAcid_Transporter"/>
</dbReference>
<dbReference type="RefSeq" id="WP_147646739.1">
    <property type="nucleotide sequence ID" value="NZ_CP042806.1"/>
</dbReference>
<accession>A0A5B9E6A8</accession>
<dbReference type="GO" id="GO:0015179">
    <property type="term" value="F:L-amino acid transmembrane transporter activity"/>
    <property type="evidence" value="ECO:0007669"/>
    <property type="project" value="TreeGrafter"/>
</dbReference>
<evidence type="ECO:0000256" key="2">
    <source>
        <dbReference type="ARBA" id="ARBA00022692"/>
    </source>
</evidence>
<evidence type="ECO:0000313" key="7">
    <source>
        <dbReference type="Proteomes" id="UP000321820"/>
    </source>
</evidence>
<feature type="transmembrane region" description="Helical" evidence="5">
    <location>
        <begin position="91"/>
        <end position="120"/>
    </location>
</feature>
<dbReference type="AlphaFoldDB" id="A0A5B9E6A8"/>
<feature type="transmembrane region" description="Helical" evidence="5">
    <location>
        <begin position="442"/>
        <end position="463"/>
    </location>
</feature>
<gene>
    <name evidence="6" type="ORF">FTW19_05710</name>
</gene>
<dbReference type="Proteomes" id="UP000321820">
    <property type="component" value="Chromosome"/>
</dbReference>
<dbReference type="Pfam" id="PF13520">
    <property type="entry name" value="AA_permease_2"/>
    <property type="match status" value="1"/>
</dbReference>
<feature type="transmembrane region" description="Helical" evidence="5">
    <location>
        <begin position="141"/>
        <end position="166"/>
    </location>
</feature>
<evidence type="ECO:0000256" key="3">
    <source>
        <dbReference type="ARBA" id="ARBA00022989"/>
    </source>
</evidence>
<dbReference type="EMBL" id="CP042806">
    <property type="protein sequence ID" value="QEE27548.1"/>
    <property type="molecule type" value="Genomic_DNA"/>
</dbReference>
<name>A0A5B9E6A8_9BACT</name>
<feature type="transmembrane region" description="Helical" evidence="5">
    <location>
        <begin position="469"/>
        <end position="487"/>
    </location>
</feature>
<proteinExistence type="predicted"/>
<keyword evidence="2 5" id="KW-0812">Transmembrane</keyword>
<dbReference type="PIRSF" id="PIRSF006060">
    <property type="entry name" value="AA_transporter"/>
    <property type="match status" value="1"/>
</dbReference>
<protein>
    <submittedName>
        <fullName evidence="6">Amino acid permease</fullName>
    </submittedName>
</protein>
<dbReference type="GO" id="GO:0016020">
    <property type="term" value="C:membrane"/>
    <property type="evidence" value="ECO:0007669"/>
    <property type="project" value="UniProtKB-SubCell"/>
</dbReference>
<feature type="transmembrane region" description="Helical" evidence="5">
    <location>
        <begin position="51"/>
        <end position="71"/>
    </location>
</feature>
<dbReference type="KEGG" id="talb:FTW19_05710"/>
<dbReference type="PANTHER" id="PTHR11785">
    <property type="entry name" value="AMINO ACID TRANSPORTER"/>
    <property type="match status" value="1"/>
</dbReference>
<feature type="transmembrane region" description="Helical" evidence="5">
    <location>
        <begin position="178"/>
        <end position="203"/>
    </location>
</feature>
<reference evidence="6 7" key="1">
    <citation type="submission" date="2019-08" db="EMBL/GenBank/DDBJ databases">
        <title>Complete genome sequence of Terriglobus albidus strain ORNL.</title>
        <authorList>
            <person name="Podar M."/>
        </authorList>
    </citation>
    <scope>NUCLEOTIDE SEQUENCE [LARGE SCALE GENOMIC DNA]</scope>
    <source>
        <strain evidence="6 7">ORNL</strain>
    </source>
</reference>
<organism evidence="6 7">
    <name type="scientific">Terriglobus albidus</name>
    <dbReference type="NCBI Taxonomy" id="1592106"/>
    <lineage>
        <taxon>Bacteria</taxon>
        <taxon>Pseudomonadati</taxon>
        <taxon>Acidobacteriota</taxon>
        <taxon>Terriglobia</taxon>
        <taxon>Terriglobales</taxon>
        <taxon>Acidobacteriaceae</taxon>
        <taxon>Terriglobus</taxon>
    </lineage>
</organism>
<feature type="transmembrane region" description="Helical" evidence="5">
    <location>
        <begin position="20"/>
        <end position="39"/>
    </location>
</feature>
<feature type="transmembrane region" description="Helical" evidence="5">
    <location>
        <begin position="409"/>
        <end position="430"/>
    </location>
</feature>
<keyword evidence="7" id="KW-1185">Reference proteome</keyword>
<evidence type="ECO:0000256" key="4">
    <source>
        <dbReference type="ARBA" id="ARBA00023136"/>
    </source>
</evidence>
<feature type="transmembrane region" description="Helical" evidence="5">
    <location>
        <begin position="371"/>
        <end position="389"/>
    </location>
</feature>
<dbReference type="Gene3D" id="1.20.1740.10">
    <property type="entry name" value="Amino acid/polyamine transporter I"/>
    <property type="match status" value="1"/>
</dbReference>
<keyword evidence="4 5" id="KW-0472">Membrane</keyword>
<feature type="transmembrane region" description="Helical" evidence="5">
    <location>
        <begin position="325"/>
        <end position="351"/>
    </location>
</feature>
<evidence type="ECO:0000256" key="1">
    <source>
        <dbReference type="ARBA" id="ARBA00004141"/>
    </source>
</evidence>
<keyword evidence="3 5" id="KW-1133">Transmembrane helix</keyword>